<keyword evidence="12" id="KW-1185">Reference proteome</keyword>
<evidence type="ECO:0000259" key="10">
    <source>
        <dbReference type="Pfam" id="PF17875"/>
    </source>
</evidence>
<dbReference type="FunFam" id="3.30.1490.120:FF:000004">
    <property type="entry name" value="RNA polymerase I subunit Rpa43"/>
    <property type="match status" value="1"/>
</dbReference>
<comment type="function">
    <text evidence="7">DNA-dependent RNA polymerase which catalyzes the transcription of DNA into RNA using the four ribonucleoside triphosphates as substrates.</text>
</comment>
<protein>
    <recommendedName>
        <fullName evidence="7">DNA-directed RNA polymerase subunit</fullName>
    </recommendedName>
</protein>
<dbReference type="InterPro" id="IPR041178">
    <property type="entry name" value="RPA43_OB"/>
</dbReference>
<evidence type="ECO:0000259" key="9">
    <source>
        <dbReference type="Pfam" id="PF03876"/>
    </source>
</evidence>
<evidence type="ECO:0000256" key="4">
    <source>
        <dbReference type="ARBA" id="ARBA00022553"/>
    </source>
</evidence>
<dbReference type="PANTHER" id="PTHR12709:SF5">
    <property type="entry name" value="DNA-DIRECTED RNA POLYMERASE I SUBUNIT RPA43"/>
    <property type="match status" value="1"/>
</dbReference>
<dbReference type="GO" id="GO:0006362">
    <property type="term" value="P:transcription elongation by RNA polymerase I"/>
    <property type="evidence" value="ECO:0007669"/>
    <property type="project" value="UniProtKB-ARBA"/>
</dbReference>
<name>A0AAN7WJD3_9SACH</name>
<comment type="similarity">
    <text evidence="2">Belongs to the eukaryotic RPA43 RNA polymerase subunit family.</text>
</comment>
<dbReference type="Gene3D" id="6.10.140.1770">
    <property type="match status" value="1"/>
</dbReference>
<dbReference type="Pfam" id="PF03876">
    <property type="entry name" value="SHS2_Rpb7-N"/>
    <property type="match status" value="1"/>
</dbReference>
<dbReference type="Gene3D" id="2.40.50.140">
    <property type="entry name" value="Nucleic acid-binding proteins"/>
    <property type="match status" value="1"/>
</dbReference>
<evidence type="ECO:0000256" key="8">
    <source>
        <dbReference type="SAM" id="MobiDB-lite"/>
    </source>
</evidence>
<keyword evidence="5 7" id="KW-0804">Transcription</keyword>
<comment type="subcellular location">
    <subcellularLocation>
        <location evidence="1">Nucleus</location>
        <location evidence="1">Nucleolus</location>
    </subcellularLocation>
</comment>
<dbReference type="PANTHER" id="PTHR12709">
    <property type="entry name" value="DNA-DIRECTED RNA POLYMERASE II, III"/>
    <property type="match status" value="1"/>
</dbReference>
<evidence type="ECO:0000256" key="5">
    <source>
        <dbReference type="ARBA" id="ARBA00023163"/>
    </source>
</evidence>
<evidence type="ECO:0000256" key="3">
    <source>
        <dbReference type="ARBA" id="ARBA00022478"/>
    </source>
</evidence>
<evidence type="ECO:0000313" key="12">
    <source>
        <dbReference type="Proteomes" id="UP001306508"/>
    </source>
</evidence>
<feature type="region of interest" description="Disordered" evidence="8">
    <location>
        <begin position="172"/>
        <end position="198"/>
    </location>
</feature>
<dbReference type="InterPro" id="IPR005576">
    <property type="entry name" value="Rpb7-like_N"/>
</dbReference>
<gene>
    <name evidence="11" type="ORF">RI543_000504</name>
</gene>
<dbReference type="EMBL" id="JAWIZZ010000022">
    <property type="protein sequence ID" value="KAK5782018.1"/>
    <property type="molecule type" value="Genomic_DNA"/>
</dbReference>
<proteinExistence type="inferred from homology"/>
<accession>A0AAN7WJD3</accession>
<feature type="compositionally biased region" description="Acidic residues" evidence="8">
    <location>
        <begin position="172"/>
        <end position="181"/>
    </location>
</feature>
<evidence type="ECO:0000256" key="2">
    <source>
        <dbReference type="ARBA" id="ARBA00005930"/>
    </source>
</evidence>
<dbReference type="GO" id="GO:0005736">
    <property type="term" value="C:RNA polymerase I complex"/>
    <property type="evidence" value="ECO:0007669"/>
    <property type="project" value="TreeGrafter"/>
</dbReference>
<evidence type="ECO:0000313" key="11">
    <source>
        <dbReference type="EMBL" id="KAK5782018.1"/>
    </source>
</evidence>
<evidence type="ECO:0000256" key="6">
    <source>
        <dbReference type="ARBA" id="ARBA00023242"/>
    </source>
</evidence>
<dbReference type="GO" id="GO:0006361">
    <property type="term" value="P:transcription initiation at RNA polymerase I promoter"/>
    <property type="evidence" value="ECO:0007669"/>
    <property type="project" value="UniProtKB-ARBA"/>
</dbReference>
<keyword evidence="3 7" id="KW-0240">DNA-directed RNA polymerase</keyword>
<dbReference type="Proteomes" id="UP001306508">
    <property type="component" value="Unassembled WGS sequence"/>
</dbReference>
<evidence type="ECO:0000256" key="7">
    <source>
        <dbReference type="RuleBase" id="RU369086"/>
    </source>
</evidence>
<comment type="caution">
    <text evidence="11">The sequence shown here is derived from an EMBL/GenBank/DDBJ whole genome shotgun (WGS) entry which is preliminary data.</text>
</comment>
<dbReference type="InterPro" id="IPR041901">
    <property type="entry name" value="RNAP_I_Rpa43_N"/>
</dbReference>
<feature type="domain" description="RNA polymerase Rpb7-like N-terminal" evidence="9">
    <location>
        <begin position="43"/>
        <end position="103"/>
    </location>
</feature>
<dbReference type="InterPro" id="IPR012340">
    <property type="entry name" value="NA-bd_OB-fold"/>
</dbReference>
<dbReference type="AlphaFoldDB" id="A0AAN7WJD3"/>
<dbReference type="InterPro" id="IPR045113">
    <property type="entry name" value="Rpb7-like"/>
</dbReference>
<evidence type="ECO:0000256" key="1">
    <source>
        <dbReference type="ARBA" id="ARBA00004604"/>
    </source>
</evidence>
<organism evidence="11 12">
    <name type="scientific">Arxiozyma heterogenica</name>
    <dbReference type="NCBI Taxonomy" id="278026"/>
    <lineage>
        <taxon>Eukaryota</taxon>
        <taxon>Fungi</taxon>
        <taxon>Dikarya</taxon>
        <taxon>Ascomycota</taxon>
        <taxon>Saccharomycotina</taxon>
        <taxon>Saccharomycetes</taxon>
        <taxon>Saccharomycetales</taxon>
        <taxon>Saccharomycetaceae</taxon>
        <taxon>Arxiozyma</taxon>
    </lineage>
</organism>
<feature type="region of interest" description="Disordered" evidence="8">
    <location>
        <begin position="257"/>
        <end position="300"/>
    </location>
</feature>
<keyword evidence="6 7" id="KW-0539">Nucleus</keyword>
<dbReference type="Pfam" id="PF17875">
    <property type="entry name" value="RPA43_OB"/>
    <property type="match status" value="1"/>
</dbReference>
<feature type="compositionally biased region" description="Basic and acidic residues" evidence="8">
    <location>
        <begin position="263"/>
        <end position="278"/>
    </location>
</feature>
<dbReference type="Gene3D" id="3.30.1490.120">
    <property type="entry name" value="RNA polymerase Rpb7-like, N-terminal domain"/>
    <property type="match status" value="1"/>
</dbReference>
<dbReference type="InterPro" id="IPR036898">
    <property type="entry name" value="RNA_pol_Rpb7-like_N_sf"/>
</dbReference>
<keyword evidence="4" id="KW-0597">Phosphoprotein</keyword>
<reference evidence="12" key="1">
    <citation type="submission" date="2023-07" db="EMBL/GenBank/DDBJ databases">
        <title>A draft genome of Kazachstania heterogenica Y-27499.</title>
        <authorList>
            <person name="Donic C."/>
            <person name="Kralova J.S."/>
            <person name="Fidel L."/>
            <person name="Ben-Dor S."/>
            <person name="Jung S."/>
        </authorList>
    </citation>
    <scope>NUCLEOTIDE SEQUENCE [LARGE SCALE GENOMIC DNA]</scope>
    <source>
        <strain evidence="12">Y27499</strain>
    </source>
</reference>
<feature type="domain" description="RPA43 OB" evidence="10">
    <location>
        <begin position="125"/>
        <end position="232"/>
    </location>
</feature>
<dbReference type="CDD" id="cd04328">
    <property type="entry name" value="RNAP_I_Rpa43_N"/>
    <property type="match status" value="1"/>
</dbReference>
<sequence>MVATKRTAESLRAARFIKKHKKLITNPKEDGVSNCIIRVPVTMYVSLAPMYLQNPLQGIMKQHLNPMIMKYNNNIGGVVMGYEDLTIMDADPNDGGEKIGKLIKVTPDTPFSFMWCKVKLYVWQPQVGDVLEGNIFIQSASHIGLLIHDSFNASIKKNNIPYDWTFIQDEQQEDVNEDSRDDNDSSKPKNRKTGSLGHWADSYGNQIDGKLKFSVRNIYTTGRVVSVEGTLLESEESNSEAEKLPVVSNKKIVFDEEVEEENRESHKDLVLSEVKEDNGSSIVYEANSSSSDSDDSDESD</sequence>